<reference evidence="1" key="1">
    <citation type="journal article" date="2014" name="Front. Microbiol.">
        <title>High frequency of phylogenetically diverse reductive dehalogenase-homologous genes in deep subseafloor sedimentary metagenomes.</title>
        <authorList>
            <person name="Kawai M."/>
            <person name="Futagami T."/>
            <person name="Toyoda A."/>
            <person name="Takaki Y."/>
            <person name="Nishi S."/>
            <person name="Hori S."/>
            <person name="Arai W."/>
            <person name="Tsubouchi T."/>
            <person name="Morono Y."/>
            <person name="Uchiyama I."/>
            <person name="Ito T."/>
            <person name="Fujiyama A."/>
            <person name="Inagaki F."/>
            <person name="Takami H."/>
        </authorList>
    </citation>
    <scope>NUCLEOTIDE SEQUENCE</scope>
    <source>
        <strain evidence="1">Expedition CK06-06</strain>
    </source>
</reference>
<sequence>MAEIKDLLPMPPQFGPPLPSSLKVIWPWLKKPPEREYVLPIVEAPELVIEPQKTETAPAAPAAVTPSSIAYEIESPPEILSAGTPIRISQGWIKV</sequence>
<gene>
    <name evidence="1" type="ORF">S12H4_07148</name>
</gene>
<dbReference type="AlphaFoldDB" id="X1RZ54"/>
<accession>X1RZ54</accession>
<dbReference type="EMBL" id="BARW01002597">
    <property type="protein sequence ID" value="GAI72206.1"/>
    <property type="molecule type" value="Genomic_DNA"/>
</dbReference>
<name>X1RZ54_9ZZZZ</name>
<organism evidence="1">
    <name type="scientific">marine sediment metagenome</name>
    <dbReference type="NCBI Taxonomy" id="412755"/>
    <lineage>
        <taxon>unclassified sequences</taxon>
        <taxon>metagenomes</taxon>
        <taxon>ecological metagenomes</taxon>
    </lineage>
</organism>
<proteinExistence type="predicted"/>
<comment type="caution">
    <text evidence="1">The sequence shown here is derived from an EMBL/GenBank/DDBJ whole genome shotgun (WGS) entry which is preliminary data.</text>
</comment>
<protein>
    <submittedName>
        <fullName evidence="1">Uncharacterized protein</fullName>
    </submittedName>
</protein>
<evidence type="ECO:0000313" key="1">
    <source>
        <dbReference type="EMBL" id="GAI72206.1"/>
    </source>
</evidence>